<keyword evidence="2 8" id="KW-0813">Transport</keyword>
<keyword evidence="3 8" id="KW-0479">Metal-binding</keyword>
<evidence type="ECO:0000256" key="1">
    <source>
        <dbReference type="ARBA" id="ARBA00004418"/>
    </source>
</evidence>
<dbReference type="RefSeq" id="WP_279524446.1">
    <property type="nucleotide sequence ID" value="NZ_JARVII010000013.1"/>
</dbReference>
<evidence type="ECO:0000256" key="4">
    <source>
        <dbReference type="ARBA" id="ARBA00022764"/>
    </source>
</evidence>
<feature type="chain" id="PRO_5043104989" description="Azurin" evidence="8">
    <location>
        <begin position="24"/>
        <end position="149"/>
    </location>
</feature>
<dbReference type="InterPro" id="IPR000923">
    <property type="entry name" value="BlueCu_1"/>
</dbReference>
<evidence type="ECO:0000313" key="11">
    <source>
        <dbReference type="Proteomes" id="UP001237156"/>
    </source>
</evidence>
<dbReference type="Gene3D" id="2.60.40.420">
    <property type="entry name" value="Cupredoxins - blue copper proteins"/>
    <property type="match status" value="1"/>
</dbReference>
<dbReference type="PANTHER" id="PTHR38439">
    <property type="entry name" value="AURACYANIN-B"/>
    <property type="match status" value="1"/>
</dbReference>
<protein>
    <recommendedName>
        <fullName evidence="8">Azurin</fullName>
    </recommendedName>
</protein>
<dbReference type="PROSITE" id="PS00196">
    <property type="entry name" value="COPPER_BLUE"/>
    <property type="match status" value="1"/>
</dbReference>
<dbReference type="InterPro" id="IPR050845">
    <property type="entry name" value="Cu-binding_ET"/>
</dbReference>
<comment type="subcellular location">
    <subcellularLocation>
        <location evidence="1 8">Periplasm</location>
    </subcellularLocation>
</comment>
<comment type="function">
    <text evidence="8">Transfers electrons from cytochrome c551 to cytochrome oxidase.</text>
</comment>
<evidence type="ECO:0000256" key="6">
    <source>
        <dbReference type="ARBA" id="ARBA00023008"/>
    </source>
</evidence>
<evidence type="ECO:0000256" key="3">
    <source>
        <dbReference type="ARBA" id="ARBA00022723"/>
    </source>
</evidence>
<keyword evidence="11" id="KW-1185">Reference proteome</keyword>
<evidence type="ECO:0000256" key="7">
    <source>
        <dbReference type="ARBA" id="ARBA00023157"/>
    </source>
</evidence>
<dbReference type="NCBIfam" id="TIGR02695">
    <property type="entry name" value="azurin"/>
    <property type="match status" value="1"/>
</dbReference>
<keyword evidence="8" id="KW-0732">Signal</keyword>
<keyword evidence="6 8" id="KW-0186">Copper</keyword>
<proteinExistence type="predicted"/>
<dbReference type="Proteomes" id="UP001237156">
    <property type="component" value="Unassembled WGS sequence"/>
</dbReference>
<dbReference type="EMBL" id="JARVII010000013">
    <property type="protein sequence ID" value="MDG9699561.1"/>
    <property type="molecule type" value="Genomic_DNA"/>
</dbReference>
<dbReference type="CDD" id="cd13922">
    <property type="entry name" value="Azurin"/>
    <property type="match status" value="1"/>
</dbReference>
<evidence type="ECO:0000256" key="2">
    <source>
        <dbReference type="ARBA" id="ARBA00022448"/>
    </source>
</evidence>
<reference evidence="10 11" key="1">
    <citation type="submission" date="2023-04" db="EMBL/GenBank/DDBJ databases">
        <title>Ottowia paracancer sp. nov., isolated from human stomach.</title>
        <authorList>
            <person name="Song Y."/>
        </authorList>
    </citation>
    <scope>NUCLEOTIDE SEQUENCE [LARGE SCALE GENOMIC DNA]</scope>
    <source>
        <strain evidence="10 11">10c7w1</strain>
    </source>
</reference>
<evidence type="ECO:0000256" key="8">
    <source>
        <dbReference type="RuleBase" id="RU363017"/>
    </source>
</evidence>
<accession>A0AAW6RMI2</accession>
<feature type="signal peptide" evidence="8">
    <location>
        <begin position="1"/>
        <end position="23"/>
    </location>
</feature>
<dbReference type="PANTHER" id="PTHR38439:SF2">
    <property type="entry name" value="OUTER MEMBRANE PROTEIN H.8"/>
    <property type="match status" value="1"/>
</dbReference>
<gene>
    <name evidence="10" type="primary">azu</name>
    <name evidence="10" type="ORF">QB898_07535</name>
</gene>
<name>A0AAW6RMI2_9BURK</name>
<dbReference type="GO" id="GO:0005507">
    <property type="term" value="F:copper ion binding"/>
    <property type="evidence" value="ECO:0007669"/>
    <property type="project" value="UniProtKB-UniRule"/>
</dbReference>
<keyword evidence="5 8" id="KW-0249">Electron transport</keyword>
<evidence type="ECO:0000313" key="10">
    <source>
        <dbReference type="EMBL" id="MDG9699561.1"/>
    </source>
</evidence>
<feature type="domain" description="Blue (type 1) copper" evidence="9">
    <location>
        <begin position="24"/>
        <end position="147"/>
    </location>
</feature>
<dbReference type="InterPro" id="IPR028871">
    <property type="entry name" value="BlueCu_1_BS"/>
</dbReference>
<dbReference type="AlphaFoldDB" id="A0AAW6RMI2"/>
<evidence type="ECO:0000256" key="5">
    <source>
        <dbReference type="ARBA" id="ARBA00022982"/>
    </source>
</evidence>
<evidence type="ECO:0000259" key="9">
    <source>
        <dbReference type="Pfam" id="PF00127"/>
    </source>
</evidence>
<keyword evidence="4 8" id="KW-0574">Periplasm</keyword>
<dbReference type="InterPro" id="IPR008972">
    <property type="entry name" value="Cupredoxin"/>
</dbReference>
<keyword evidence="7" id="KW-1015">Disulfide bond</keyword>
<dbReference type="Pfam" id="PF00127">
    <property type="entry name" value="Copper-bind"/>
    <property type="match status" value="1"/>
</dbReference>
<comment type="caution">
    <text evidence="10">The sequence shown here is derived from an EMBL/GenBank/DDBJ whole genome shotgun (WGS) entry which is preliminary data.</text>
</comment>
<sequence>MTKTALRALAAAALMATAGFAHAACDVTVEAGDNMKYNTKEIAVDKSCKEFKVHLKHVGKMNKGSMGHNLVITKTEDMKGVIGDGIKAGAPEYVKPNDERIVAHTKMLGGGEEDTITVDISKVKTDGDYSFFCSFPGHSSVMKGKLKFS</sequence>
<dbReference type="SUPFAM" id="SSF49503">
    <property type="entry name" value="Cupredoxins"/>
    <property type="match status" value="1"/>
</dbReference>
<dbReference type="GO" id="GO:0042597">
    <property type="term" value="C:periplasmic space"/>
    <property type="evidence" value="ECO:0007669"/>
    <property type="project" value="UniProtKB-SubCell"/>
</dbReference>
<organism evidence="10 11">
    <name type="scientific">Ottowia cancrivicina</name>
    <dbReference type="NCBI Taxonomy" id="3040346"/>
    <lineage>
        <taxon>Bacteria</taxon>
        <taxon>Pseudomonadati</taxon>
        <taxon>Pseudomonadota</taxon>
        <taxon>Betaproteobacteria</taxon>
        <taxon>Burkholderiales</taxon>
        <taxon>Comamonadaceae</taxon>
        <taxon>Ottowia</taxon>
    </lineage>
</organism>
<dbReference type="GO" id="GO:0009055">
    <property type="term" value="F:electron transfer activity"/>
    <property type="evidence" value="ECO:0007669"/>
    <property type="project" value="InterPro"/>
</dbReference>
<dbReference type="InterPro" id="IPR014068">
    <property type="entry name" value="Azurin"/>
</dbReference>